<feature type="site" description="Cleavage (non-hydrolytic); by autocatalysis" evidence="13">
    <location>
        <begin position="364"/>
        <end position="365"/>
    </location>
</feature>
<gene>
    <name evidence="16" type="primary">LOC113796266</name>
</gene>
<keyword evidence="8 13" id="KW-0594">Phospholipid biosynthesis</keyword>
<dbReference type="GO" id="GO:0005743">
    <property type="term" value="C:mitochondrial inner membrane"/>
    <property type="evidence" value="ECO:0007669"/>
    <property type="project" value="UniProtKB-SubCell"/>
</dbReference>
<keyword evidence="5 13" id="KW-1133">Transmembrane helix</keyword>
<evidence type="ECO:0000256" key="14">
    <source>
        <dbReference type="SAM" id="Phobius"/>
    </source>
</evidence>
<sequence>MAKTKLNARTRVKSLQSSVIVFLFLLERTLSHRMSKLFEILKGHRRTLMTRKQQSAQSLLKRLRWFHLPLSFAVTLLLLGQVRKFRRKNGDDNAYKPLPFEVSMYRMLPLRTLSRMWGWINSLELPQPVRIPILKSYAAAFGCDINEAFIEDLAQYKNLNEFFRRELKPGLRPIAGSEHDVVSPCDGKVLHMGQVQNGLLEQVKGITYTIESFLGPITWKSCNNYDQYEQCLLQHNDTDLYHCVIYLAPGDYHRFHSPVNWTVKYRRHFPGKLYSVRPTFASWFPNLFSVNERVAYVGEWQYGFFAMVPVGATNVGSMRIYFDPDLRTNRTQMSLLSGRYEDKQMNDKQIHLRKGDPFGEFNLGSTIVLIFEAPKAMRFQIHQEMKIKYGQLIGVTKK</sequence>
<dbReference type="InterPro" id="IPR003817">
    <property type="entry name" value="PS_Dcarbxylase"/>
</dbReference>
<evidence type="ECO:0000256" key="9">
    <source>
        <dbReference type="ARBA" id="ARBA00023239"/>
    </source>
</evidence>
<evidence type="ECO:0000256" key="12">
    <source>
        <dbReference type="ARBA" id="ARBA00045136"/>
    </source>
</evidence>
<dbReference type="RefSeq" id="XP_027202306.1">
    <property type="nucleotide sequence ID" value="XM_027346505.1"/>
</dbReference>
<feature type="transmembrane region" description="Helical" evidence="14">
    <location>
        <begin position="65"/>
        <end position="82"/>
    </location>
</feature>
<dbReference type="Pfam" id="PF02666">
    <property type="entry name" value="PS_Dcarbxylase"/>
    <property type="match status" value="1"/>
</dbReference>
<evidence type="ECO:0000256" key="5">
    <source>
        <dbReference type="ARBA" id="ARBA00022989"/>
    </source>
</evidence>
<feature type="chain" id="PRO_5028539179" description="Phosphatidylserine decarboxylase alpha chain" evidence="13">
    <location>
        <begin position="365"/>
        <end position="398"/>
    </location>
</feature>
<keyword evidence="9 13" id="KW-0456">Lyase</keyword>
<comment type="subunit">
    <text evidence="13">Heterodimer of a large membrane-associated beta subunit and a small pyruvoyl-containing alpha subunit.</text>
</comment>
<protein>
    <recommendedName>
        <fullName evidence="13">Phosphatidylserine decarboxylase proenzyme, mitochondrial</fullName>
        <ecNumber evidence="13">4.1.1.65</ecNumber>
    </recommendedName>
    <component>
        <recommendedName>
            <fullName evidence="13">Phosphatidylserine decarboxylase beta chain</fullName>
        </recommendedName>
    </component>
    <component>
        <recommendedName>
            <fullName evidence="13">Phosphatidylserine decarboxylase alpha chain</fullName>
        </recommendedName>
    </component>
</protein>
<dbReference type="InParanoid" id="A0A6P6YBG0"/>
<dbReference type="OrthoDB" id="4330at2759"/>
<dbReference type="KEGG" id="dpte:113796266"/>
<evidence type="ECO:0000256" key="11">
    <source>
        <dbReference type="ARBA" id="ARBA00023317"/>
    </source>
</evidence>
<evidence type="ECO:0000256" key="8">
    <source>
        <dbReference type="ARBA" id="ARBA00023209"/>
    </source>
</evidence>
<feature type="modified residue" description="Pyruvic acid (Ser); by autocatalysis" evidence="13">
    <location>
        <position position="365"/>
    </location>
</feature>
<dbReference type="UniPathway" id="UPA00558">
    <property type="reaction ID" value="UER00616"/>
</dbReference>
<dbReference type="GO" id="GO:0004609">
    <property type="term" value="F:phosphatidylserine decarboxylase activity"/>
    <property type="evidence" value="ECO:0007669"/>
    <property type="project" value="UniProtKB-UniRule"/>
</dbReference>
<comment type="pathway">
    <text evidence="1">Lipid metabolism.</text>
</comment>
<dbReference type="FunCoup" id="A0A6P6YBG0">
    <property type="interactions" value="1281"/>
</dbReference>
<evidence type="ECO:0000313" key="15">
    <source>
        <dbReference type="Proteomes" id="UP000515146"/>
    </source>
</evidence>
<dbReference type="PANTHER" id="PTHR10067">
    <property type="entry name" value="PHOSPHATIDYLSERINE DECARBOXYLASE"/>
    <property type="match status" value="1"/>
</dbReference>
<keyword evidence="13" id="KW-0496">Mitochondrion</keyword>
<keyword evidence="15" id="KW-1185">Reference proteome</keyword>
<keyword evidence="11 13" id="KW-0670">Pyruvate</keyword>
<name>A0A6P6YBG0_DERPT</name>
<feature type="active site" description="Charge relay system; for autoendoproteolytic cleavage activity" evidence="13">
    <location>
        <position position="256"/>
    </location>
</feature>
<feature type="active site" description="Charge relay system; for autoendoproteolytic cleavage activity" evidence="13">
    <location>
        <position position="365"/>
    </location>
</feature>
<keyword evidence="3 13" id="KW-0812">Transmembrane</keyword>
<keyword evidence="13" id="KW-0999">Mitochondrion inner membrane</keyword>
<dbReference type="NCBIfam" id="TIGR00163">
    <property type="entry name" value="PS_decarb"/>
    <property type="match status" value="1"/>
</dbReference>
<comment type="PTM">
    <text evidence="13">Is synthesized initially as an inactive proenzyme. Formation of the active enzyme involves a self-maturation process in which the active site pyruvoyl group is generated from an internal serine residue via an autocatalytic post-translational modification. Two non-identical subunits are generated from the proenzyme in this reaction, and the pyruvate is formed at the N-terminus of the alpha chain, which is derived from the carboxyl end of the proenzyme. The autoendoproteolytic cleavage occurs by a canonical serine protease mechanism, in which the side chain hydroxyl group of the serine supplies its oxygen atom to form the C-terminus of the beta chain, while the remainder of the serine residue undergoes an oxidative deamination to produce ammonia and the pyruvoyl prosthetic group on the alpha chain. During this reaction, the Ser that is part of the protease active site of the proenzyme becomes the pyruvoyl prosthetic group, which constitutes an essential element of the active site of the mature decarboxylase.</text>
</comment>
<dbReference type="GO" id="GO:0016540">
    <property type="term" value="P:protein autoprocessing"/>
    <property type="evidence" value="ECO:0007669"/>
    <property type="project" value="UniProtKB-UniRule"/>
</dbReference>
<comment type="subcellular location">
    <molecule>Phosphatidylserine decarboxylase alpha chain</molecule>
    <subcellularLocation>
        <location evidence="13">Mitochondrion inner membrane</location>
        <topology evidence="13">Peripheral membrane protein</topology>
        <orientation evidence="13">Intermembrane side</orientation>
    </subcellularLocation>
    <text evidence="13">Anchored to the mitochondrial inner membrane through its interaction with the integral membrane beta chain.</text>
</comment>
<dbReference type="PANTHER" id="PTHR10067:SF6">
    <property type="entry name" value="PHOSPHATIDYLSERINE DECARBOXYLASE PROENZYME, MITOCHONDRIAL"/>
    <property type="match status" value="1"/>
</dbReference>
<keyword evidence="4 13" id="KW-0210">Decarboxylase</keyword>
<keyword evidence="10 13" id="KW-1208">Phospholipid metabolism</keyword>
<dbReference type="OMA" id="KDYHHYH"/>
<comment type="function">
    <text evidence="12">Catalyzes the formation of phosphatidylethanolamine (PtdEtn) from phosphatidylserine (PtdSer). Plays a central role in phospholipid metabolism and in the interorganelle trafficking of phosphatidylserine. May be involved in lipid droplet biogenesis at the endoplasmic reticulum membrane.</text>
</comment>
<dbReference type="GO" id="GO:0006646">
    <property type="term" value="P:phosphatidylethanolamine biosynthetic process"/>
    <property type="evidence" value="ECO:0007669"/>
    <property type="project" value="UniProtKB-UniRule"/>
</dbReference>
<accession>A0A6P6YBG0</accession>
<evidence type="ECO:0000256" key="4">
    <source>
        <dbReference type="ARBA" id="ARBA00022793"/>
    </source>
</evidence>
<evidence type="ECO:0000256" key="2">
    <source>
        <dbReference type="ARBA" id="ARBA00022516"/>
    </source>
</evidence>
<comment type="pathway">
    <text evidence="13">Phospholipid metabolism; phosphatidylethanolamine biosynthesis; phosphatidylethanolamine from CDP-diacylglycerol: step 2/2.</text>
</comment>
<dbReference type="Proteomes" id="UP000515146">
    <property type="component" value="Unplaced"/>
</dbReference>
<keyword evidence="7 13" id="KW-0472">Membrane</keyword>
<feature type="topological domain" description="Mitochondrial matrix" evidence="13">
    <location>
        <begin position="1"/>
        <end position="66"/>
    </location>
</feature>
<proteinExistence type="inferred from homology"/>
<comment type="similarity">
    <text evidence="13">Belongs to the phosphatidylserine decarboxylase family. PSD-B subfamily. Eukaryotic type I sub-subfamily.</text>
</comment>
<organism evidence="15 16">
    <name type="scientific">Dermatophagoides pteronyssinus</name>
    <name type="common">European house dust mite</name>
    <dbReference type="NCBI Taxonomy" id="6956"/>
    <lineage>
        <taxon>Eukaryota</taxon>
        <taxon>Metazoa</taxon>
        <taxon>Ecdysozoa</taxon>
        <taxon>Arthropoda</taxon>
        <taxon>Chelicerata</taxon>
        <taxon>Arachnida</taxon>
        <taxon>Acari</taxon>
        <taxon>Acariformes</taxon>
        <taxon>Sarcoptiformes</taxon>
        <taxon>Astigmata</taxon>
        <taxon>Psoroptidia</taxon>
        <taxon>Analgoidea</taxon>
        <taxon>Pyroglyphidae</taxon>
        <taxon>Dermatophagoidinae</taxon>
        <taxon>Dermatophagoides</taxon>
    </lineage>
</organism>
<feature type="chain" id="PRO_5028539180" description="Phosphatidylserine decarboxylase beta chain" evidence="13">
    <location>
        <begin position="1"/>
        <end position="364"/>
    </location>
</feature>
<keyword evidence="13" id="KW-0865">Zymogen</keyword>
<evidence type="ECO:0000256" key="13">
    <source>
        <dbReference type="HAMAP-Rule" id="MF_03208"/>
    </source>
</evidence>
<dbReference type="InterPro" id="IPR033177">
    <property type="entry name" value="PSD-B"/>
</dbReference>
<evidence type="ECO:0000256" key="1">
    <source>
        <dbReference type="ARBA" id="ARBA00005189"/>
    </source>
</evidence>
<comment type="subcellular location">
    <molecule>Phosphatidylserine decarboxylase beta chain</molecule>
    <subcellularLocation>
        <location evidence="13">Mitochondrion inner membrane</location>
        <topology evidence="13">Single-pass membrane protein</topology>
        <orientation evidence="13">Intermembrane side</orientation>
    </subcellularLocation>
</comment>
<dbReference type="InterPro" id="IPR033661">
    <property type="entry name" value="PSD_type1_euk"/>
</dbReference>
<dbReference type="EC" id="4.1.1.65" evidence="13"/>
<evidence type="ECO:0000256" key="7">
    <source>
        <dbReference type="ARBA" id="ARBA00023136"/>
    </source>
</evidence>
<evidence type="ECO:0000256" key="6">
    <source>
        <dbReference type="ARBA" id="ARBA00023098"/>
    </source>
</evidence>
<dbReference type="AlphaFoldDB" id="A0A6P6YBG0"/>
<feature type="active site" description="Schiff-base intermediate with substrate; via pyruvic acid; for decarboxylase activity" evidence="13">
    <location>
        <position position="365"/>
    </location>
</feature>
<evidence type="ECO:0000256" key="3">
    <source>
        <dbReference type="ARBA" id="ARBA00022692"/>
    </source>
</evidence>
<comment type="catalytic activity">
    <reaction evidence="13">
        <text>a 1,2-diacyl-sn-glycero-3-phospho-L-serine + H(+) = a 1,2-diacyl-sn-glycero-3-phosphoethanolamine + CO2</text>
        <dbReference type="Rhea" id="RHEA:20828"/>
        <dbReference type="ChEBI" id="CHEBI:15378"/>
        <dbReference type="ChEBI" id="CHEBI:16526"/>
        <dbReference type="ChEBI" id="CHEBI:57262"/>
        <dbReference type="ChEBI" id="CHEBI:64612"/>
        <dbReference type="EC" id="4.1.1.65"/>
    </reaction>
</comment>
<dbReference type="HAMAP" id="MF_03208">
    <property type="entry name" value="PS_decarb_PSD_B_type1_euk"/>
    <property type="match status" value="1"/>
</dbReference>
<reference evidence="16" key="1">
    <citation type="submission" date="2025-08" db="UniProtKB">
        <authorList>
            <consortium name="RefSeq"/>
        </authorList>
    </citation>
    <scope>IDENTIFICATION</scope>
    <source>
        <strain evidence="16">Airmid</strain>
    </source>
</reference>
<feature type="topological domain" description="Mitochondrial intermembrane" evidence="13">
    <location>
        <begin position="86"/>
        <end position="398"/>
    </location>
</feature>
<evidence type="ECO:0000313" key="16">
    <source>
        <dbReference type="RefSeq" id="XP_027202306.1"/>
    </source>
</evidence>
<keyword evidence="2 13" id="KW-0444">Lipid biosynthesis</keyword>
<comment type="cofactor">
    <cofactor evidence="13">
        <name>pyruvate</name>
        <dbReference type="ChEBI" id="CHEBI:15361"/>
    </cofactor>
    <text evidence="13">Binds 1 pyruvoyl group covalently per subunit.</text>
</comment>
<evidence type="ECO:0000256" key="10">
    <source>
        <dbReference type="ARBA" id="ARBA00023264"/>
    </source>
</evidence>
<feature type="active site" description="Charge relay system; for autoendoproteolytic cleavage activity" evidence="13">
    <location>
        <position position="186"/>
    </location>
</feature>
<keyword evidence="6 13" id="KW-0443">Lipid metabolism</keyword>